<organism evidence="5 6">
    <name type="scientific">Bordetella genomosp. 9</name>
    <dbReference type="NCBI Taxonomy" id="1416803"/>
    <lineage>
        <taxon>Bacteria</taxon>
        <taxon>Pseudomonadati</taxon>
        <taxon>Pseudomonadota</taxon>
        <taxon>Betaproteobacteria</taxon>
        <taxon>Burkholderiales</taxon>
        <taxon>Alcaligenaceae</taxon>
        <taxon>Bordetella</taxon>
    </lineage>
</organism>
<reference evidence="5 6" key="1">
    <citation type="submission" date="2017-05" db="EMBL/GenBank/DDBJ databases">
        <title>Complete and WGS of Bordetella genogroups.</title>
        <authorList>
            <person name="Spilker T."/>
            <person name="LiPuma J."/>
        </authorList>
    </citation>
    <scope>NUCLEOTIDE SEQUENCE [LARGE SCALE GENOMIC DNA]</scope>
    <source>
        <strain evidence="5 6">AU17164</strain>
    </source>
</reference>
<proteinExistence type="predicted"/>
<dbReference type="InterPro" id="IPR018062">
    <property type="entry name" value="HTH_AraC-typ_CS"/>
</dbReference>
<evidence type="ECO:0000256" key="3">
    <source>
        <dbReference type="ARBA" id="ARBA00023163"/>
    </source>
</evidence>
<dbReference type="SUPFAM" id="SSF51182">
    <property type="entry name" value="RmlC-like cupins"/>
    <property type="match status" value="1"/>
</dbReference>
<dbReference type="Pfam" id="PF12833">
    <property type="entry name" value="HTH_18"/>
    <property type="match status" value="1"/>
</dbReference>
<dbReference type="Gene3D" id="1.10.10.60">
    <property type="entry name" value="Homeodomain-like"/>
    <property type="match status" value="2"/>
</dbReference>
<evidence type="ECO:0000256" key="1">
    <source>
        <dbReference type="ARBA" id="ARBA00023015"/>
    </source>
</evidence>
<dbReference type="InterPro" id="IPR018060">
    <property type="entry name" value="HTH_AraC"/>
</dbReference>
<evidence type="ECO:0000256" key="2">
    <source>
        <dbReference type="ARBA" id="ARBA00023125"/>
    </source>
</evidence>
<dbReference type="InterPro" id="IPR009057">
    <property type="entry name" value="Homeodomain-like_sf"/>
</dbReference>
<feature type="domain" description="HTH araC/xylS-type" evidence="4">
    <location>
        <begin position="205"/>
        <end position="306"/>
    </location>
</feature>
<dbReference type="PANTHER" id="PTHR46796:SF7">
    <property type="entry name" value="ARAC FAMILY TRANSCRIPTIONAL REGULATOR"/>
    <property type="match status" value="1"/>
</dbReference>
<dbReference type="InterPro" id="IPR032783">
    <property type="entry name" value="AraC_lig"/>
</dbReference>
<accession>A0A1W6YWK6</accession>
<dbReference type="PROSITE" id="PS01124">
    <property type="entry name" value="HTH_ARAC_FAMILY_2"/>
    <property type="match status" value="1"/>
</dbReference>
<dbReference type="RefSeq" id="WP_086071529.1">
    <property type="nucleotide sequence ID" value="NZ_CP021109.1"/>
</dbReference>
<keyword evidence="2" id="KW-0238">DNA-binding</keyword>
<gene>
    <name evidence="5" type="ORF">CAL13_03470</name>
</gene>
<dbReference type="SUPFAM" id="SSF46689">
    <property type="entry name" value="Homeodomain-like"/>
    <property type="match status" value="2"/>
</dbReference>
<keyword evidence="1" id="KW-0805">Transcription regulation</keyword>
<dbReference type="AlphaFoldDB" id="A0A1W6YWK6"/>
<dbReference type="InterPro" id="IPR011051">
    <property type="entry name" value="RmlC_Cupin_sf"/>
</dbReference>
<dbReference type="Gene3D" id="2.60.120.10">
    <property type="entry name" value="Jelly Rolls"/>
    <property type="match status" value="1"/>
</dbReference>
<dbReference type="Proteomes" id="UP000194139">
    <property type="component" value="Chromosome"/>
</dbReference>
<evidence type="ECO:0000259" key="4">
    <source>
        <dbReference type="PROSITE" id="PS01124"/>
    </source>
</evidence>
<dbReference type="GO" id="GO:0043565">
    <property type="term" value="F:sequence-specific DNA binding"/>
    <property type="evidence" value="ECO:0007669"/>
    <property type="project" value="InterPro"/>
</dbReference>
<dbReference type="InterPro" id="IPR050204">
    <property type="entry name" value="AraC_XylS_family_regulators"/>
</dbReference>
<evidence type="ECO:0000313" key="5">
    <source>
        <dbReference type="EMBL" id="ARP85381.1"/>
    </source>
</evidence>
<dbReference type="Pfam" id="PF12852">
    <property type="entry name" value="Cupin_6"/>
    <property type="match status" value="1"/>
</dbReference>
<dbReference type="SMART" id="SM00342">
    <property type="entry name" value="HTH_ARAC"/>
    <property type="match status" value="1"/>
</dbReference>
<keyword evidence="3" id="KW-0804">Transcription</keyword>
<dbReference type="InterPro" id="IPR014710">
    <property type="entry name" value="RmlC-like_jellyroll"/>
</dbReference>
<dbReference type="PANTHER" id="PTHR46796">
    <property type="entry name" value="HTH-TYPE TRANSCRIPTIONAL ACTIVATOR RHAS-RELATED"/>
    <property type="match status" value="1"/>
</dbReference>
<evidence type="ECO:0000313" key="6">
    <source>
        <dbReference type="Proteomes" id="UP000194139"/>
    </source>
</evidence>
<sequence>MDWLSGLLEFTPIEGHVDFRCLLGAPWEVRHDRAPASDIPYHVLLRGSAILEDGEGPPQPLRAGDIVLFPRGAAHRLHDGSGAPARPPRDRQAGGVLVKDSTEGGEPDFDMLCGRFVVRSGHDRLLRDHLPATLVVRTHGQGSAPRDASPLTGLIGLMRAASLEEALGGRAYLNALSAALFALVLRFASAGGQAPHGLLALASQPRLRPALTAMVFEPGKPWTLPELASLCNMSRATFARQFQDSMGQSAADMLAGIRMARAARLLSEAALSTGAVADAVGYQSEAAFQRAFKQRTGMTPARWRAVHRPAAGPEPDGAEPLNHRSA</sequence>
<keyword evidence="6" id="KW-1185">Reference proteome</keyword>
<protein>
    <recommendedName>
        <fullName evidence="4">HTH araC/xylS-type domain-containing protein</fullName>
    </recommendedName>
</protein>
<dbReference type="GO" id="GO:0003700">
    <property type="term" value="F:DNA-binding transcription factor activity"/>
    <property type="evidence" value="ECO:0007669"/>
    <property type="project" value="InterPro"/>
</dbReference>
<dbReference type="PROSITE" id="PS00041">
    <property type="entry name" value="HTH_ARAC_FAMILY_1"/>
    <property type="match status" value="1"/>
</dbReference>
<name>A0A1W6YWK6_9BORD</name>
<dbReference type="EMBL" id="CP021109">
    <property type="protein sequence ID" value="ARP85381.1"/>
    <property type="molecule type" value="Genomic_DNA"/>
</dbReference>